<dbReference type="EMBL" id="LRPY01000024">
    <property type="protein sequence ID" value="KXA25732.1"/>
    <property type="molecule type" value="Genomic_DNA"/>
</dbReference>
<gene>
    <name evidence="2" type="ORF">HMPREF3221_00233</name>
</gene>
<feature type="domain" description="Novel STAND NTPase 3" evidence="1">
    <location>
        <begin position="265"/>
        <end position="444"/>
    </location>
</feature>
<dbReference type="Proteomes" id="UP000070401">
    <property type="component" value="Unassembled WGS sequence"/>
</dbReference>
<evidence type="ECO:0000313" key="3">
    <source>
        <dbReference type="Proteomes" id="UP000070401"/>
    </source>
</evidence>
<name>A0A133PB29_FUSNU</name>
<dbReference type="Pfam" id="PF20720">
    <property type="entry name" value="nSTAND3"/>
    <property type="match status" value="1"/>
</dbReference>
<sequence>MPFEIGGRADKRGNSYEIDCIIYEMLKVLDEKNYSVCIEPLGTDEIGTDILVTNFDGQKEHQQCKARNASKEYWNISDLKEKNIFSTWKVHLDRDCFRKVALVSPIACTFLSDLHDRASNTNGKAEDFYSIQIMKSSNPFQEFYEKFCDEMGLNSDDSNDIFKSIDYLKRIYYKQISEYQLKEMINQYIQFLFSTKVETVYNAFISLIVKEDIFGQEITQIILINYFQKQEINFRLQDNDERISPRIQEINQEYRENFNPLLSGFVHRKVFDDCIEAITNEKSIIISGNAGYGKSACTEAILNYCEEKKIPHIAIKLDRRIPHRNCKVWGHSLGFPSSIAYSIHWVSRNENAVIILDQLDALRWTQANSSEALTVCMELIRQVEYLNYERNKKIIIVFVCRTYDLENDNNINSLFKKQDTLKNDWKTIRVDVFEDDEVKEIIGKNYENFLPKLKNLLRIPSNLYIWQHLDKNKIYESCLTTSHLINNWFKQICRKSKMAGLQERAINEVIKRIVDFLDKTGRLYIPKQNLNIEEAELDYLISSEIIILQNNKVSFVHQSILDYFISQSMFEKYFNDSNQPIEKIIGEKSKQNPSRKYQVQMFLQNILELDSNDFLLIGEKMLTSNNIRYYIKHIFYEILRQIEEPDENITQFILTNYENNIFGNYLMKNTILGKKQYISILMAHGILEQWYLKIEKKDIVFNLLYSITPNFDDKIISFIKKYAFKNMNDDKQFMRCFIHDTTEENEEMFELRMMFYEKSPEYIKEMFIDIKKIMKHFGKRLIQLIAFCLKNKIESYNIYLSSYEELDSNNVFFIENTEYILNELLSYIPKENSFNINYINWNEKHTNKYRIERTTVKLVKKATIELINKSPQNFWIYYKPYLGKGYHIFNEIILTSLLYMPPQYNDQIIDYLITDFDKNIFDYTSGAEDELGLVEEVLKIHGNTCTKKRLSILEDKIYKYISPYATEWYKQRIEQNKTKKSSPVYWSFWGDLQYKLLQCLPEKKVSKKTKDLLNVLHRRFYKVHLHYSNSNIHSGWVTSPVSRKNISKAQWLQIITNSKLKKQKRPKLVEVKDGFIESSYEAYARDFQIVVQQNPQEMIEIILKNKEYVLPIFIDSLFLGIELSEKLETIDLSILENLFLEFPCDMKSYRASHFCGIIKTLKKTNWSSKIIEQLIDIALNHFNPELNSNIANQKDSCQTLRNSALNSVKGRAAMAIGYLLQENKELFPQFKDIIEKMILDKNSEVCFAIMYALYPSYNIDKEWAEKKILYLFETDIRTTSFFYSNNILFHLYHTYKEKVIKIVENCFESEDQELIKIGGHTICEFYIHFKEFEKIVLSVEDKSEDQIKSILEMAILYLDISKYKEIAQKIILIYKNTDIDLQFPLSKIFNKKYIDSIHDKEFLKELMESKVSRKLVRAFVDYLEENTNSIILYKDIILQLCENILQMKLEDLKQEWGLEDHISKLIISLYDKTINTDKQIADKCMDLWDIMFERQLGSVRKISQKLMER</sequence>
<dbReference type="Gene3D" id="3.40.50.300">
    <property type="entry name" value="P-loop containing nucleotide triphosphate hydrolases"/>
    <property type="match status" value="1"/>
</dbReference>
<dbReference type="SUPFAM" id="SSF52540">
    <property type="entry name" value="P-loop containing nucleoside triphosphate hydrolases"/>
    <property type="match status" value="1"/>
</dbReference>
<dbReference type="InterPro" id="IPR049050">
    <property type="entry name" value="nSTAND3"/>
</dbReference>
<organism evidence="2 3">
    <name type="scientific">Fusobacterium nucleatum</name>
    <dbReference type="NCBI Taxonomy" id="851"/>
    <lineage>
        <taxon>Bacteria</taxon>
        <taxon>Fusobacteriati</taxon>
        <taxon>Fusobacteriota</taxon>
        <taxon>Fusobacteriia</taxon>
        <taxon>Fusobacteriales</taxon>
        <taxon>Fusobacteriaceae</taxon>
        <taxon>Fusobacterium</taxon>
    </lineage>
</organism>
<reference evidence="3" key="1">
    <citation type="submission" date="2016-01" db="EMBL/GenBank/DDBJ databases">
        <authorList>
            <person name="Mitreva M."/>
            <person name="Pepin K.H."/>
            <person name="Mihindukulasuriya K.A."/>
            <person name="Fulton R."/>
            <person name="Fronick C."/>
            <person name="O'Laughlin M."/>
            <person name="Miner T."/>
            <person name="Herter B."/>
            <person name="Rosa B.A."/>
            <person name="Cordes M."/>
            <person name="Tomlinson C."/>
            <person name="Wollam A."/>
            <person name="Palsikar V.B."/>
            <person name="Mardis E.R."/>
            <person name="Wilson R.K."/>
        </authorList>
    </citation>
    <scope>NUCLEOTIDE SEQUENCE [LARGE SCALE GENOMIC DNA]</scope>
    <source>
        <strain evidence="3">MJR7757B</strain>
    </source>
</reference>
<dbReference type="RefSeq" id="WP_060797818.1">
    <property type="nucleotide sequence ID" value="NZ_KQ956624.1"/>
</dbReference>
<proteinExistence type="predicted"/>
<keyword evidence="3" id="KW-1185">Reference proteome</keyword>
<evidence type="ECO:0000313" key="2">
    <source>
        <dbReference type="EMBL" id="KXA25732.1"/>
    </source>
</evidence>
<accession>A0A133PB29</accession>
<dbReference type="PATRIC" id="fig|851.8.peg.232"/>
<comment type="caution">
    <text evidence="2">The sequence shown here is derived from an EMBL/GenBank/DDBJ whole genome shotgun (WGS) entry which is preliminary data.</text>
</comment>
<protein>
    <recommendedName>
        <fullName evidence="1">Novel STAND NTPase 3 domain-containing protein</fullName>
    </recommendedName>
</protein>
<evidence type="ECO:0000259" key="1">
    <source>
        <dbReference type="Pfam" id="PF20720"/>
    </source>
</evidence>
<dbReference type="InterPro" id="IPR027417">
    <property type="entry name" value="P-loop_NTPase"/>
</dbReference>